<evidence type="ECO:0000259" key="4">
    <source>
        <dbReference type="SMART" id="SM01070"/>
    </source>
</evidence>
<keyword evidence="3" id="KW-0963">Cytoplasm</keyword>
<reference evidence="6" key="1">
    <citation type="submission" date="2021-01" db="EMBL/GenBank/DDBJ databases">
        <title>Caligus Genome Assembly.</title>
        <authorList>
            <person name="Gallardo-Escarate C."/>
        </authorList>
    </citation>
    <scope>NUCLEOTIDE SEQUENCE [LARGE SCALE GENOMIC DNA]</scope>
</reference>
<dbReference type="GO" id="GO:0006457">
    <property type="term" value="P:protein folding"/>
    <property type="evidence" value="ECO:0007669"/>
    <property type="project" value="TreeGrafter"/>
</dbReference>
<protein>
    <submittedName>
        <fullName evidence="5">Hsp90 co-chaperone Cdc37</fullName>
    </submittedName>
</protein>
<dbReference type="InterPro" id="IPR004918">
    <property type="entry name" value="Cdc37"/>
</dbReference>
<sequence>KFSLMDHMAHQVIAMQYLLELAKQLEMDPRACISSFFSKIQLATDEYKKAFYDELEAFKLRIRKRAKEKIQEQIKEMRKMKSWSRFPWDPEVWI</sequence>
<dbReference type="AlphaFoldDB" id="A0A7T8JWT4"/>
<gene>
    <name evidence="5" type="ORF">FKW44_018599</name>
</gene>
<dbReference type="Gene3D" id="1.20.58.610">
    <property type="entry name" value="Cdc37, Hsp90 binding domain"/>
    <property type="match status" value="1"/>
</dbReference>
<dbReference type="InterPro" id="IPR038189">
    <property type="entry name" value="Cdc37_Hsp90-bd_sf"/>
</dbReference>
<dbReference type="OrthoDB" id="440202at2759"/>
<dbReference type="GO" id="GO:0051082">
    <property type="term" value="F:unfolded protein binding"/>
    <property type="evidence" value="ECO:0007669"/>
    <property type="project" value="TreeGrafter"/>
</dbReference>
<dbReference type="EMBL" id="CP045902">
    <property type="protein sequence ID" value="QQP38112.1"/>
    <property type="molecule type" value="Genomic_DNA"/>
</dbReference>
<name>A0A7T8JWT4_CALRO</name>
<dbReference type="InterPro" id="IPR013874">
    <property type="entry name" value="Cdc37_Hsp90-bd"/>
</dbReference>
<dbReference type="SMART" id="SM01070">
    <property type="entry name" value="CDC37_M"/>
    <property type="match status" value="1"/>
</dbReference>
<comment type="subcellular location">
    <subcellularLocation>
        <location evidence="1">Cytoplasm</location>
    </subcellularLocation>
</comment>
<feature type="non-terminal residue" evidence="5">
    <location>
        <position position="94"/>
    </location>
</feature>
<comment type="similarity">
    <text evidence="2">Belongs to the CDC37 family.</text>
</comment>
<dbReference type="SUPFAM" id="SSF101391">
    <property type="entry name" value="Hsp90 co-chaperone CDC37"/>
    <property type="match status" value="1"/>
</dbReference>
<evidence type="ECO:0000256" key="1">
    <source>
        <dbReference type="ARBA" id="ARBA00004496"/>
    </source>
</evidence>
<dbReference type="PANTHER" id="PTHR12800:SF4">
    <property type="entry name" value="HSP90 CO-CHAPERONE CDC37"/>
    <property type="match status" value="1"/>
</dbReference>
<feature type="non-terminal residue" evidence="5">
    <location>
        <position position="1"/>
    </location>
</feature>
<evidence type="ECO:0000256" key="3">
    <source>
        <dbReference type="ARBA" id="ARBA00022490"/>
    </source>
</evidence>
<accession>A0A7T8JWT4</accession>
<evidence type="ECO:0000313" key="5">
    <source>
        <dbReference type="EMBL" id="QQP38112.1"/>
    </source>
</evidence>
<feature type="domain" description="Cdc37 Hsp90 binding" evidence="4">
    <location>
        <begin position="1"/>
        <end position="81"/>
    </location>
</feature>
<dbReference type="GO" id="GO:0005737">
    <property type="term" value="C:cytoplasm"/>
    <property type="evidence" value="ECO:0007669"/>
    <property type="project" value="UniProtKB-SubCell"/>
</dbReference>
<dbReference type="PANTHER" id="PTHR12800">
    <property type="entry name" value="CDC37-RELATED"/>
    <property type="match status" value="1"/>
</dbReference>
<dbReference type="GO" id="GO:0031072">
    <property type="term" value="F:heat shock protein binding"/>
    <property type="evidence" value="ECO:0007669"/>
    <property type="project" value="TreeGrafter"/>
</dbReference>
<evidence type="ECO:0000256" key="2">
    <source>
        <dbReference type="ARBA" id="ARBA00006222"/>
    </source>
</evidence>
<organism evidence="5 6">
    <name type="scientific">Caligus rogercresseyi</name>
    <name type="common">Sea louse</name>
    <dbReference type="NCBI Taxonomy" id="217165"/>
    <lineage>
        <taxon>Eukaryota</taxon>
        <taxon>Metazoa</taxon>
        <taxon>Ecdysozoa</taxon>
        <taxon>Arthropoda</taxon>
        <taxon>Crustacea</taxon>
        <taxon>Multicrustacea</taxon>
        <taxon>Hexanauplia</taxon>
        <taxon>Copepoda</taxon>
        <taxon>Siphonostomatoida</taxon>
        <taxon>Caligidae</taxon>
        <taxon>Caligus</taxon>
    </lineage>
</organism>
<dbReference type="GO" id="GO:0051087">
    <property type="term" value="F:protein-folding chaperone binding"/>
    <property type="evidence" value="ECO:0007669"/>
    <property type="project" value="TreeGrafter"/>
</dbReference>
<evidence type="ECO:0000313" key="6">
    <source>
        <dbReference type="Proteomes" id="UP000595437"/>
    </source>
</evidence>
<dbReference type="GO" id="GO:0050821">
    <property type="term" value="P:protein stabilization"/>
    <property type="evidence" value="ECO:0007669"/>
    <property type="project" value="TreeGrafter"/>
</dbReference>
<keyword evidence="6" id="KW-1185">Reference proteome</keyword>
<dbReference type="Proteomes" id="UP000595437">
    <property type="component" value="Chromosome 13"/>
</dbReference>
<proteinExistence type="inferred from homology"/>
<dbReference type="Pfam" id="PF08565">
    <property type="entry name" value="CDC37_M"/>
    <property type="match status" value="1"/>
</dbReference>